<feature type="region of interest" description="Disordered" evidence="1">
    <location>
        <begin position="57"/>
        <end position="85"/>
    </location>
</feature>
<dbReference type="AlphaFoldDB" id="A0A1U7HD22"/>
<feature type="compositionally biased region" description="Polar residues" evidence="1">
    <location>
        <begin position="57"/>
        <end position="67"/>
    </location>
</feature>
<dbReference type="RefSeq" id="WP_073551508.1">
    <property type="nucleotide sequence ID" value="NZ_CAWMVK010000019.1"/>
</dbReference>
<accession>A0A1U7HD22</accession>
<evidence type="ECO:0000313" key="2">
    <source>
        <dbReference type="EMBL" id="OKH21502.1"/>
    </source>
</evidence>
<name>A0A1U7HD22_9CHRO</name>
<dbReference type="Proteomes" id="UP000185984">
    <property type="component" value="Unassembled WGS sequence"/>
</dbReference>
<protein>
    <submittedName>
        <fullName evidence="2">Uncharacterized protein</fullName>
    </submittedName>
</protein>
<comment type="caution">
    <text evidence="2">The sequence shown here is derived from an EMBL/GenBank/DDBJ whole genome shotgun (WGS) entry which is preliminary data.</text>
</comment>
<sequence length="85" mass="9272">MAIYFKLTTIVTFVVGVQLFNFIETQKLISIFFNTNAPEYSIADVTIVLAADLESPATNVNTNSTSRFIPPRKGAPKSTQGSGTR</sequence>
<evidence type="ECO:0000256" key="1">
    <source>
        <dbReference type="SAM" id="MobiDB-lite"/>
    </source>
</evidence>
<proteinExistence type="predicted"/>
<gene>
    <name evidence="2" type="ORF">NIES1031_21600</name>
</gene>
<dbReference type="OrthoDB" id="582774at2"/>
<dbReference type="EMBL" id="MRCC01000026">
    <property type="protein sequence ID" value="OKH21502.1"/>
    <property type="molecule type" value="Genomic_DNA"/>
</dbReference>
<organism evidence="2 3">
    <name type="scientific">Chroogloeocystis siderophila 5.2 s.c.1</name>
    <dbReference type="NCBI Taxonomy" id="247279"/>
    <lineage>
        <taxon>Bacteria</taxon>
        <taxon>Bacillati</taxon>
        <taxon>Cyanobacteriota</taxon>
        <taxon>Cyanophyceae</taxon>
        <taxon>Oscillatoriophycideae</taxon>
        <taxon>Chroococcales</taxon>
        <taxon>Chroococcaceae</taxon>
        <taxon>Chroogloeocystis</taxon>
    </lineage>
</organism>
<keyword evidence="3" id="KW-1185">Reference proteome</keyword>
<reference evidence="2 3" key="1">
    <citation type="submission" date="2016-11" db="EMBL/GenBank/DDBJ databases">
        <title>Draft Genome Sequences of Nine Cyanobacterial Strains from Diverse Habitats.</title>
        <authorList>
            <person name="Zhu T."/>
            <person name="Hou S."/>
            <person name="Lu X."/>
            <person name="Hess W.R."/>
        </authorList>
    </citation>
    <scope>NUCLEOTIDE SEQUENCE [LARGE SCALE GENOMIC DNA]</scope>
    <source>
        <strain evidence="2 3">5.2 s.c.1</strain>
    </source>
</reference>
<evidence type="ECO:0000313" key="3">
    <source>
        <dbReference type="Proteomes" id="UP000185984"/>
    </source>
</evidence>